<accession>A0A3E4WHA4</accession>
<evidence type="ECO:0000313" key="1">
    <source>
        <dbReference type="EMBL" id="RGM41579.1"/>
    </source>
</evidence>
<sequence length="159" mass="18671">MKRVEGYSDIRLLECTNPVKNKWRLRFDVVAGEDGACSYMEEELDHKPDSEEIRSIVSQWYNSETDKKILSGLEYEGHTVWLSNENQFNYKAAYDIAVQTSGQNLPVTFKLGTNEEPYYKTFENLESLQDFYLKAMNHIQESLKEGWEKKDSFNVELYI</sequence>
<protein>
    <submittedName>
        <fullName evidence="1">Uncharacterized protein</fullName>
    </submittedName>
</protein>
<dbReference type="Proteomes" id="UP000260780">
    <property type="component" value="Unassembled WGS sequence"/>
</dbReference>
<comment type="caution">
    <text evidence="1">The sequence shown here is derived from an EMBL/GenBank/DDBJ whole genome shotgun (WGS) entry which is preliminary data.</text>
</comment>
<dbReference type="AlphaFoldDB" id="A0A3E4WHA4"/>
<proteinExistence type="predicted"/>
<evidence type="ECO:0000313" key="2">
    <source>
        <dbReference type="Proteomes" id="UP000260780"/>
    </source>
</evidence>
<reference evidence="1 2" key="1">
    <citation type="submission" date="2018-08" db="EMBL/GenBank/DDBJ databases">
        <title>A genome reference for cultivated species of the human gut microbiota.</title>
        <authorList>
            <person name="Zou Y."/>
            <person name="Xue W."/>
            <person name="Luo G."/>
        </authorList>
    </citation>
    <scope>NUCLEOTIDE SEQUENCE [LARGE SCALE GENOMIC DNA]</scope>
    <source>
        <strain evidence="1 2">OM08-14</strain>
    </source>
</reference>
<dbReference type="EMBL" id="QSTF01000007">
    <property type="protein sequence ID" value="RGM41579.1"/>
    <property type="molecule type" value="Genomic_DNA"/>
</dbReference>
<name>A0A3E4WHA4_9BACT</name>
<organism evidence="1 2">
    <name type="scientific">Phocaeicola plebeius</name>
    <dbReference type="NCBI Taxonomy" id="310297"/>
    <lineage>
        <taxon>Bacteria</taxon>
        <taxon>Pseudomonadati</taxon>
        <taxon>Bacteroidota</taxon>
        <taxon>Bacteroidia</taxon>
        <taxon>Bacteroidales</taxon>
        <taxon>Bacteroidaceae</taxon>
        <taxon>Phocaeicola</taxon>
    </lineage>
</organism>
<gene>
    <name evidence="1" type="ORF">DXC17_04500</name>
</gene>
<dbReference type="RefSeq" id="WP_117747489.1">
    <property type="nucleotide sequence ID" value="NZ_JAQCSP010000004.1"/>
</dbReference>